<dbReference type="AlphaFoldDB" id="E9SD28"/>
<proteinExistence type="inferred from homology"/>
<evidence type="ECO:0000256" key="2">
    <source>
        <dbReference type="ARBA" id="ARBA00022692"/>
    </source>
</evidence>
<keyword evidence="8" id="KW-1185">Reference proteome</keyword>
<keyword evidence="3 6" id="KW-1133">Transmembrane helix</keyword>
<feature type="transmembrane region" description="Helical" evidence="6">
    <location>
        <begin position="12"/>
        <end position="34"/>
    </location>
</feature>
<evidence type="ECO:0000256" key="1">
    <source>
        <dbReference type="ARBA" id="ARBA00004141"/>
    </source>
</evidence>
<comment type="similarity">
    <text evidence="5">Belongs to the FNT transporter (TC 1.A.16) family.</text>
</comment>
<keyword evidence="4 6" id="KW-0472">Membrane</keyword>
<name>E9SD28_RUMAL</name>
<evidence type="ECO:0000313" key="8">
    <source>
        <dbReference type="Proteomes" id="UP000004259"/>
    </source>
</evidence>
<organism evidence="7 8">
    <name type="scientific">Ruminococcus albus 8</name>
    <dbReference type="NCBI Taxonomy" id="246199"/>
    <lineage>
        <taxon>Bacteria</taxon>
        <taxon>Bacillati</taxon>
        <taxon>Bacillota</taxon>
        <taxon>Clostridia</taxon>
        <taxon>Eubacteriales</taxon>
        <taxon>Oscillospiraceae</taxon>
        <taxon>Ruminococcus</taxon>
    </lineage>
</organism>
<comment type="caution">
    <text evidence="7">The sequence shown here is derived from an EMBL/GenBank/DDBJ whole genome shotgun (WGS) entry which is preliminary data.</text>
</comment>
<evidence type="ECO:0000313" key="7">
    <source>
        <dbReference type="EMBL" id="EGC02816.1"/>
    </source>
</evidence>
<dbReference type="Proteomes" id="UP000004259">
    <property type="component" value="Unassembled WGS sequence"/>
</dbReference>
<feature type="transmembrane region" description="Helical" evidence="6">
    <location>
        <begin position="154"/>
        <end position="176"/>
    </location>
</feature>
<keyword evidence="2 6" id="KW-0812">Transmembrane</keyword>
<dbReference type="Pfam" id="PF01226">
    <property type="entry name" value="Form_Nir_trans"/>
    <property type="match status" value="1"/>
</dbReference>
<dbReference type="PANTHER" id="PTHR30520">
    <property type="entry name" value="FORMATE TRANSPORTER-RELATED"/>
    <property type="match status" value="1"/>
</dbReference>
<feature type="transmembrane region" description="Helical" evidence="6">
    <location>
        <begin position="123"/>
        <end position="142"/>
    </location>
</feature>
<dbReference type="GO" id="GO:0015499">
    <property type="term" value="F:formate transmembrane transporter activity"/>
    <property type="evidence" value="ECO:0007669"/>
    <property type="project" value="TreeGrafter"/>
</dbReference>
<feature type="transmembrane region" description="Helical" evidence="6">
    <location>
        <begin position="40"/>
        <end position="61"/>
    </location>
</feature>
<feature type="transmembrane region" description="Helical" evidence="6">
    <location>
        <begin position="188"/>
        <end position="208"/>
    </location>
</feature>
<dbReference type="InterPro" id="IPR000292">
    <property type="entry name" value="For/NO2_transpt"/>
</dbReference>
<dbReference type="EMBL" id="ADKM02000086">
    <property type="protein sequence ID" value="EGC02816.1"/>
    <property type="molecule type" value="Genomic_DNA"/>
</dbReference>
<evidence type="ECO:0000256" key="3">
    <source>
        <dbReference type="ARBA" id="ARBA00022989"/>
    </source>
</evidence>
<dbReference type="GO" id="GO:0005886">
    <property type="term" value="C:plasma membrane"/>
    <property type="evidence" value="ECO:0007669"/>
    <property type="project" value="TreeGrafter"/>
</dbReference>
<gene>
    <name evidence="7" type="ORF">CUS_6040</name>
</gene>
<accession>E9SD28</accession>
<dbReference type="PANTHER" id="PTHR30520:SF6">
    <property type="entry name" value="FORMATE_NITRATE FAMILY TRANSPORTER (EUROFUNG)"/>
    <property type="match status" value="1"/>
</dbReference>
<protein>
    <submittedName>
        <fullName evidence="7">Putative membrane protein</fullName>
    </submittedName>
</protein>
<feature type="transmembrane region" description="Helical" evidence="6">
    <location>
        <begin position="81"/>
        <end position="103"/>
    </location>
</feature>
<evidence type="ECO:0000256" key="4">
    <source>
        <dbReference type="ARBA" id="ARBA00023136"/>
    </source>
</evidence>
<comment type="subcellular location">
    <subcellularLocation>
        <location evidence="1">Membrane</location>
        <topology evidence="1">Multi-pass membrane protein</topology>
    </subcellularLocation>
</comment>
<sequence>MTYRKVGIMSKLIDTFLRAVATGLMIGVGGVVYLSCDNRYIGAALFGMGLFVILSFGFNLYTGKVGYAVEREPSYLKDLAVIWLGNLVGTAVTGGLILCTRAAGIGEKAAELCKVKMGDSLLSLFILAFFCGVLMFIAAEGYKTIDSSLGRHLAIFLPVIVFILCGFEHCVANMFYFTAAKMWSPASFGRLLIMTAGNSAGGVLIPLLRKGFIVSKSAEKADKRAA</sequence>
<dbReference type="eggNOG" id="COG2116">
    <property type="taxonomic scope" value="Bacteria"/>
</dbReference>
<dbReference type="InterPro" id="IPR023271">
    <property type="entry name" value="Aquaporin-like"/>
</dbReference>
<dbReference type="STRING" id="246199.CUS_6040"/>
<evidence type="ECO:0000256" key="6">
    <source>
        <dbReference type="SAM" id="Phobius"/>
    </source>
</evidence>
<evidence type="ECO:0000256" key="5">
    <source>
        <dbReference type="ARBA" id="ARBA00049660"/>
    </source>
</evidence>
<dbReference type="Gene3D" id="1.20.1080.10">
    <property type="entry name" value="Glycerol uptake facilitator protein"/>
    <property type="match status" value="1"/>
</dbReference>
<reference evidence="7 8" key="1">
    <citation type="submission" date="2011-02" db="EMBL/GenBank/DDBJ databases">
        <authorList>
            <person name="Nelson K.E."/>
            <person name="Sutton G."/>
            <person name="Torralba M."/>
            <person name="Durkin S."/>
            <person name="Harkins D."/>
            <person name="Montgomery R."/>
            <person name="Ziemer C."/>
            <person name="Klaassens E."/>
            <person name="Ocuiv P."/>
            <person name="Morrison M."/>
        </authorList>
    </citation>
    <scope>NUCLEOTIDE SEQUENCE [LARGE SCALE GENOMIC DNA]</scope>
    <source>
        <strain evidence="7 8">8</strain>
    </source>
</reference>